<sequence>MSAKRSILIINPNSTQGMTDALKPLVDELNYNETQFSFFTAPSGPKSIDNEEDAAESAEHCLPSLKPLLERHHGFLVACFSQHPLVPLLKDQDAIKRERKSVTGIFEASIGSSLLAMGREQRFGIVTAGKAWEELLTKAMSTWLGSGLERFAGVESTGLKAVELHDAPAEDVKTRMLQATTRLVKRGNVGAICLGCAGMAGMNETVREACIDELGEQKGRAVVIVDGVQAGVGFLESALRAGL</sequence>
<evidence type="ECO:0000256" key="1">
    <source>
        <dbReference type="ARBA" id="ARBA00038414"/>
    </source>
</evidence>
<evidence type="ECO:0000313" key="3">
    <source>
        <dbReference type="Proteomes" id="UP000800092"/>
    </source>
</evidence>
<dbReference type="GO" id="GO:0047661">
    <property type="term" value="F:amino-acid racemase activity"/>
    <property type="evidence" value="ECO:0007669"/>
    <property type="project" value="InterPro"/>
</dbReference>
<protein>
    <recommendedName>
        <fullName evidence="4">Hydantoin racemase</fullName>
    </recommendedName>
</protein>
<dbReference type="EMBL" id="ML991773">
    <property type="protein sequence ID" value="KAF2239227.1"/>
    <property type="molecule type" value="Genomic_DNA"/>
</dbReference>
<reference evidence="2" key="1">
    <citation type="journal article" date="2020" name="Stud. Mycol.">
        <title>101 Dothideomycetes genomes: a test case for predicting lifestyles and emergence of pathogens.</title>
        <authorList>
            <person name="Haridas S."/>
            <person name="Albert R."/>
            <person name="Binder M."/>
            <person name="Bloem J."/>
            <person name="Labutti K."/>
            <person name="Salamov A."/>
            <person name="Andreopoulos B."/>
            <person name="Baker S."/>
            <person name="Barry K."/>
            <person name="Bills G."/>
            <person name="Bluhm B."/>
            <person name="Cannon C."/>
            <person name="Castanera R."/>
            <person name="Culley D."/>
            <person name="Daum C."/>
            <person name="Ezra D."/>
            <person name="Gonzalez J."/>
            <person name="Henrissat B."/>
            <person name="Kuo A."/>
            <person name="Liang C."/>
            <person name="Lipzen A."/>
            <person name="Lutzoni F."/>
            <person name="Magnuson J."/>
            <person name="Mondo S."/>
            <person name="Nolan M."/>
            <person name="Ohm R."/>
            <person name="Pangilinan J."/>
            <person name="Park H.-J."/>
            <person name="Ramirez L."/>
            <person name="Alfaro M."/>
            <person name="Sun H."/>
            <person name="Tritt A."/>
            <person name="Yoshinaga Y."/>
            <person name="Zwiers L.-H."/>
            <person name="Turgeon B."/>
            <person name="Goodwin S."/>
            <person name="Spatafora J."/>
            <person name="Crous P."/>
            <person name="Grigoriev I."/>
        </authorList>
    </citation>
    <scope>NUCLEOTIDE SEQUENCE</scope>
    <source>
        <strain evidence="2">Tuck. ex Michener</strain>
    </source>
</reference>
<dbReference type="Gene3D" id="3.40.50.12500">
    <property type="match status" value="1"/>
</dbReference>
<dbReference type="PANTHER" id="PTHR28047">
    <property type="entry name" value="PROTEIN DCG1"/>
    <property type="match status" value="1"/>
</dbReference>
<dbReference type="InterPro" id="IPR052186">
    <property type="entry name" value="Hydantoin_racemase-like"/>
</dbReference>
<keyword evidence="3" id="KW-1185">Reference proteome</keyword>
<dbReference type="InterPro" id="IPR053714">
    <property type="entry name" value="Iso_Racemase_Enz_sf"/>
</dbReference>
<evidence type="ECO:0008006" key="4">
    <source>
        <dbReference type="Google" id="ProtNLM"/>
    </source>
</evidence>
<dbReference type="InterPro" id="IPR015942">
    <property type="entry name" value="Asp/Glu/hydantoin_racemase"/>
</dbReference>
<gene>
    <name evidence="2" type="ORF">EV356DRAFT_528503</name>
</gene>
<comment type="similarity">
    <text evidence="1">Belongs to the HyuE racemase family.</text>
</comment>
<dbReference type="Proteomes" id="UP000800092">
    <property type="component" value="Unassembled WGS sequence"/>
</dbReference>
<dbReference type="OrthoDB" id="412018at2759"/>
<proteinExistence type="inferred from homology"/>
<evidence type="ECO:0000313" key="2">
    <source>
        <dbReference type="EMBL" id="KAF2239227.1"/>
    </source>
</evidence>
<organism evidence="2 3">
    <name type="scientific">Viridothelium virens</name>
    <name type="common">Speckled blister lichen</name>
    <name type="synonym">Trypethelium virens</name>
    <dbReference type="NCBI Taxonomy" id="1048519"/>
    <lineage>
        <taxon>Eukaryota</taxon>
        <taxon>Fungi</taxon>
        <taxon>Dikarya</taxon>
        <taxon>Ascomycota</taxon>
        <taxon>Pezizomycotina</taxon>
        <taxon>Dothideomycetes</taxon>
        <taxon>Dothideomycetes incertae sedis</taxon>
        <taxon>Trypetheliales</taxon>
        <taxon>Trypetheliaceae</taxon>
        <taxon>Viridothelium</taxon>
    </lineage>
</organism>
<dbReference type="AlphaFoldDB" id="A0A6A6HMI4"/>
<dbReference type="PANTHER" id="PTHR28047:SF5">
    <property type="entry name" value="PROTEIN DCG1"/>
    <property type="match status" value="1"/>
</dbReference>
<accession>A0A6A6HMI4</accession>
<name>A0A6A6HMI4_VIRVR</name>
<dbReference type="Pfam" id="PF01177">
    <property type="entry name" value="Asp_Glu_race"/>
    <property type="match status" value="1"/>
</dbReference>